<dbReference type="EMBL" id="LAZR01058165">
    <property type="protein sequence ID" value="KKK70497.1"/>
    <property type="molecule type" value="Genomic_DNA"/>
</dbReference>
<evidence type="ECO:0000313" key="1">
    <source>
        <dbReference type="EMBL" id="KKK70497.1"/>
    </source>
</evidence>
<name>A0A0F8XN94_9ZZZZ</name>
<reference evidence="1" key="1">
    <citation type="journal article" date="2015" name="Nature">
        <title>Complex archaea that bridge the gap between prokaryotes and eukaryotes.</title>
        <authorList>
            <person name="Spang A."/>
            <person name="Saw J.H."/>
            <person name="Jorgensen S.L."/>
            <person name="Zaremba-Niedzwiedzka K."/>
            <person name="Martijn J."/>
            <person name="Lind A.E."/>
            <person name="van Eijk R."/>
            <person name="Schleper C."/>
            <person name="Guy L."/>
            <person name="Ettema T.J."/>
        </authorList>
    </citation>
    <scope>NUCLEOTIDE SEQUENCE</scope>
</reference>
<accession>A0A0F8XN94</accession>
<gene>
    <name evidence="1" type="ORF">LCGC14_2923420</name>
</gene>
<protein>
    <submittedName>
        <fullName evidence="1">Uncharacterized protein</fullName>
    </submittedName>
</protein>
<feature type="non-terminal residue" evidence="1">
    <location>
        <position position="1"/>
    </location>
</feature>
<proteinExistence type="predicted"/>
<comment type="caution">
    <text evidence="1">The sequence shown here is derived from an EMBL/GenBank/DDBJ whole genome shotgun (WGS) entry which is preliminary data.</text>
</comment>
<dbReference type="AlphaFoldDB" id="A0A0F8XN94"/>
<sequence>IIGLPVDDPLEDAIETVMGIQRIGPGSICSVYPLMVYAGTKMAEICKGWPRNKSSIGDTHTGAGDLKFDCQEQLKNLCKLATFIVKYGIDESLVRVLISGSYDKVTEDLSMLRYKECIVDRLGEQGEEIFSDIIRSMKLKF</sequence>
<organism evidence="1">
    <name type="scientific">marine sediment metagenome</name>
    <dbReference type="NCBI Taxonomy" id="412755"/>
    <lineage>
        <taxon>unclassified sequences</taxon>
        <taxon>metagenomes</taxon>
        <taxon>ecological metagenomes</taxon>
    </lineage>
</organism>